<feature type="transmembrane region" description="Helical" evidence="1">
    <location>
        <begin position="93"/>
        <end position="123"/>
    </location>
</feature>
<name>A0A7X8THU9_9MICC</name>
<feature type="transmembrane region" description="Helical" evidence="1">
    <location>
        <begin position="54"/>
        <end position="72"/>
    </location>
</feature>
<keyword evidence="1" id="KW-0812">Transmembrane</keyword>
<keyword evidence="1" id="KW-0472">Membrane</keyword>
<evidence type="ECO:0000313" key="3">
    <source>
        <dbReference type="EMBL" id="NLS09006.1"/>
    </source>
</evidence>
<dbReference type="EMBL" id="JABAHY010000002">
    <property type="protein sequence ID" value="NLS09006.1"/>
    <property type="molecule type" value="Genomic_DNA"/>
</dbReference>
<accession>A0A7X8THU9</accession>
<feature type="transmembrane region" description="Helical" evidence="1">
    <location>
        <begin position="129"/>
        <end position="150"/>
    </location>
</feature>
<gene>
    <name evidence="3" type="ORF">HGQ17_03115</name>
</gene>
<reference evidence="3 4" key="1">
    <citation type="submission" date="2020-04" db="EMBL/GenBank/DDBJ databases">
        <title>Nesterenkonia sp. nov., isolated from marine sediment.</title>
        <authorList>
            <person name="Zhang G."/>
        </authorList>
    </citation>
    <scope>NUCLEOTIDE SEQUENCE [LARGE SCALE GENOMIC DNA]</scope>
    <source>
        <strain evidence="3 4">MY13</strain>
    </source>
</reference>
<keyword evidence="4" id="KW-1185">Reference proteome</keyword>
<evidence type="ECO:0000259" key="2">
    <source>
        <dbReference type="Pfam" id="PF07331"/>
    </source>
</evidence>
<sequence length="155" mass="16886">MSQESLDEPQTDQRPATLPWIVAGLLGLSLAGLTAWVGWNNYDLGTLDRPGPGFFPLLVAGFLALTSVIALLESRWARFSDETIPWRRFGIAVAIILGGALALPYIGFLAVAFIGGTVLAVLIEGSFRWRIPIAMAVMTVAVWLIFEYVLEINLP</sequence>
<organism evidence="3 4">
    <name type="scientific">Nesterenkonia sedimenti</name>
    <dbReference type="NCBI Taxonomy" id="1463632"/>
    <lineage>
        <taxon>Bacteria</taxon>
        <taxon>Bacillati</taxon>
        <taxon>Actinomycetota</taxon>
        <taxon>Actinomycetes</taxon>
        <taxon>Micrococcales</taxon>
        <taxon>Micrococcaceae</taxon>
        <taxon>Nesterenkonia</taxon>
    </lineage>
</organism>
<dbReference type="Pfam" id="PF07331">
    <property type="entry name" value="TctB"/>
    <property type="match status" value="1"/>
</dbReference>
<feature type="transmembrane region" description="Helical" evidence="1">
    <location>
        <begin position="20"/>
        <end position="39"/>
    </location>
</feature>
<feature type="domain" description="DUF1468" evidence="2">
    <location>
        <begin position="23"/>
        <end position="155"/>
    </location>
</feature>
<dbReference type="Proteomes" id="UP000523139">
    <property type="component" value="Unassembled WGS sequence"/>
</dbReference>
<evidence type="ECO:0000313" key="4">
    <source>
        <dbReference type="Proteomes" id="UP000523139"/>
    </source>
</evidence>
<keyword evidence="1" id="KW-1133">Transmembrane helix</keyword>
<evidence type="ECO:0000256" key="1">
    <source>
        <dbReference type="SAM" id="Phobius"/>
    </source>
</evidence>
<dbReference type="RefSeq" id="WP_168886513.1">
    <property type="nucleotide sequence ID" value="NZ_JABAHY010000002.1"/>
</dbReference>
<protein>
    <submittedName>
        <fullName evidence="3">Tripartite tricarboxylate transporter TctB family protein</fullName>
    </submittedName>
</protein>
<dbReference type="InterPro" id="IPR009936">
    <property type="entry name" value="DUF1468"/>
</dbReference>
<comment type="caution">
    <text evidence="3">The sequence shown here is derived from an EMBL/GenBank/DDBJ whole genome shotgun (WGS) entry which is preliminary data.</text>
</comment>
<proteinExistence type="predicted"/>
<dbReference type="AlphaFoldDB" id="A0A7X8THU9"/>